<keyword evidence="3" id="KW-0808">Transferase</keyword>
<sequence>MNILFVNTSRIWGGNEKWTHMASHALASRHNVLLVYRCPYLGSRFSIKKMKLPFINRVDLFTLYCLKKIIQREHIDILISTNRKHYLLGVLASKITGCRHFVRCGIVWNVPDNIYNRFLFREIDGIIVNARAIQDMLIKSGVVRKDKIHVVYNGLDTDILDKSKLKYKSRDEFVIISSGELVPRKGYIFLLHAFAKFLKMQPDSNVQLILIGKGRQEQELKSVAKKLGIEQQVTFAGFLDDPYSLIIQSNLFVSVSQNEGISNALLEAMYLGIPVVTTPAGGSLEVISHGENGFLIKNSSEKYLADIFRQAYLNSSLFQDIGRAGQSTVKSKFSLASMSSHLENIFKSYLGRKKT</sequence>
<dbReference type="EMBL" id="ACJN02000003">
    <property type="protein sequence ID" value="EFI34018.1"/>
    <property type="molecule type" value="Genomic_DNA"/>
</dbReference>
<accession>D6STK2</accession>
<gene>
    <name evidence="3" type="ORF">Dthio_PD1357</name>
</gene>
<dbReference type="InterPro" id="IPR001296">
    <property type="entry name" value="Glyco_trans_1"/>
</dbReference>
<dbReference type="RefSeq" id="WP_008871367.1">
    <property type="nucleotide sequence ID" value="NZ_ACJN02000003.1"/>
</dbReference>
<feature type="domain" description="Glycosyl transferase family 1" evidence="1">
    <location>
        <begin position="169"/>
        <end position="326"/>
    </location>
</feature>
<dbReference type="GO" id="GO:0016757">
    <property type="term" value="F:glycosyltransferase activity"/>
    <property type="evidence" value="ECO:0007669"/>
    <property type="project" value="InterPro"/>
</dbReference>
<name>D6STK2_9BACT</name>
<evidence type="ECO:0000313" key="3">
    <source>
        <dbReference type="EMBL" id="EFI34018.1"/>
    </source>
</evidence>
<dbReference type="Proteomes" id="UP000005496">
    <property type="component" value="Unassembled WGS sequence"/>
</dbReference>
<dbReference type="SUPFAM" id="SSF53756">
    <property type="entry name" value="UDP-Glycosyltransferase/glycogen phosphorylase"/>
    <property type="match status" value="1"/>
</dbReference>
<dbReference type="OrthoDB" id="5443168at2"/>
<dbReference type="InterPro" id="IPR028098">
    <property type="entry name" value="Glyco_trans_4-like_N"/>
</dbReference>
<evidence type="ECO:0000313" key="4">
    <source>
        <dbReference type="Proteomes" id="UP000005496"/>
    </source>
</evidence>
<dbReference type="Gene3D" id="3.40.50.2000">
    <property type="entry name" value="Glycogen Phosphorylase B"/>
    <property type="match status" value="2"/>
</dbReference>
<dbReference type="AlphaFoldDB" id="D6STK2"/>
<keyword evidence="4" id="KW-1185">Reference proteome</keyword>
<evidence type="ECO:0000259" key="2">
    <source>
        <dbReference type="Pfam" id="PF13439"/>
    </source>
</evidence>
<organism evidence="3 4">
    <name type="scientific">Desulfonatronospira thiodismutans ASO3-1</name>
    <dbReference type="NCBI Taxonomy" id="555779"/>
    <lineage>
        <taxon>Bacteria</taxon>
        <taxon>Pseudomonadati</taxon>
        <taxon>Thermodesulfobacteriota</taxon>
        <taxon>Desulfovibrionia</taxon>
        <taxon>Desulfovibrionales</taxon>
        <taxon>Desulfonatronovibrionaceae</taxon>
        <taxon>Desulfonatronospira</taxon>
    </lineage>
</organism>
<dbReference type="eggNOG" id="COG0438">
    <property type="taxonomic scope" value="Bacteria"/>
</dbReference>
<reference evidence="3" key="1">
    <citation type="submission" date="2010-05" db="EMBL/GenBank/DDBJ databases">
        <title>The draft genome of Desulfonatronospira thiodismutans ASO3-1.</title>
        <authorList>
            <consortium name="US DOE Joint Genome Institute (JGI-PGF)"/>
            <person name="Lucas S."/>
            <person name="Copeland A."/>
            <person name="Lapidus A."/>
            <person name="Cheng J.-F."/>
            <person name="Bruce D."/>
            <person name="Goodwin L."/>
            <person name="Pitluck S."/>
            <person name="Chertkov O."/>
            <person name="Brettin T."/>
            <person name="Detter J.C."/>
            <person name="Han C."/>
            <person name="Land M.L."/>
            <person name="Hauser L."/>
            <person name="Kyrpides N."/>
            <person name="Mikhailova N."/>
            <person name="Muyzer G."/>
            <person name="Woyke T."/>
        </authorList>
    </citation>
    <scope>NUCLEOTIDE SEQUENCE [LARGE SCALE GENOMIC DNA]</scope>
    <source>
        <strain evidence="3">ASO3-1</strain>
    </source>
</reference>
<proteinExistence type="predicted"/>
<comment type="caution">
    <text evidence="3">The sequence shown here is derived from an EMBL/GenBank/DDBJ whole genome shotgun (WGS) entry which is preliminary data.</text>
</comment>
<evidence type="ECO:0000259" key="1">
    <source>
        <dbReference type="Pfam" id="PF00534"/>
    </source>
</evidence>
<dbReference type="PANTHER" id="PTHR12526">
    <property type="entry name" value="GLYCOSYLTRANSFERASE"/>
    <property type="match status" value="1"/>
</dbReference>
<dbReference type="Pfam" id="PF13439">
    <property type="entry name" value="Glyco_transf_4"/>
    <property type="match status" value="1"/>
</dbReference>
<dbReference type="Pfam" id="PF00534">
    <property type="entry name" value="Glycos_transf_1"/>
    <property type="match status" value="1"/>
</dbReference>
<feature type="domain" description="Glycosyltransferase subfamily 4-like N-terminal" evidence="2">
    <location>
        <begin position="12"/>
        <end position="158"/>
    </location>
</feature>
<dbReference type="CDD" id="cd03811">
    <property type="entry name" value="GT4_GT28_WabH-like"/>
    <property type="match status" value="1"/>
</dbReference>
<dbReference type="PANTHER" id="PTHR12526:SF627">
    <property type="entry name" value="D-RHAMNOSYLTRANSFERASE WBPZ"/>
    <property type="match status" value="1"/>
</dbReference>
<protein>
    <submittedName>
        <fullName evidence="3">Glycosyl transferase group 1</fullName>
    </submittedName>
</protein>